<evidence type="ECO:0000256" key="1">
    <source>
        <dbReference type="ARBA" id="ARBA00022723"/>
    </source>
</evidence>
<dbReference type="EMBL" id="KN716686">
    <property type="protein sequence ID" value="KJH42265.1"/>
    <property type="molecule type" value="Genomic_DNA"/>
</dbReference>
<organism evidence="5 6">
    <name type="scientific">Dictyocaulus viviparus</name>
    <name type="common">Bovine lungworm</name>
    <dbReference type="NCBI Taxonomy" id="29172"/>
    <lineage>
        <taxon>Eukaryota</taxon>
        <taxon>Metazoa</taxon>
        <taxon>Ecdysozoa</taxon>
        <taxon>Nematoda</taxon>
        <taxon>Chromadorea</taxon>
        <taxon>Rhabditida</taxon>
        <taxon>Rhabditina</taxon>
        <taxon>Rhabditomorpha</taxon>
        <taxon>Strongyloidea</taxon>
        <taxon>Metastrongylidae</taxon>
        <taxon>Dictyocaulus</taxon>
    </lineage>
</organism>
<feature type="compositionally biased region" description="Basic and acidic residues" evidence="3">
    <location>
        <begin position="1"/>
        <end position="13"/>
    </location>
</feature>
<dbReference type="Gene3D" id="3.30.60.20">
    <property type="match status" value="1"/>
</dbReference>
<dbReference type="GO" id="GO:0004674">
    <property type="term" value="F:protein serine/threonine kinase activity"/>
    <property type="evidence" value="ECO:0007669"/>
    <property type="project" value="UniProtKB-KW"/>
</dbReference>
<evidence type="ECO:0000313" key="6">
    <source>
        <dbReference type="Proteomes" id="UP000053766"/>
    </source>
</evidence>
<evidence type="ECO:0000259" key="4">
    <source>
        <dbReference type="PROSITE" id="PS50081"/>
    </source>
</evidence>
<proteinExistence type="predicted"/>
<feature type="compositionally biased region" description="Polar residues" evidence="3">
    <location>
        <begin position="15"/>
        <end position="32"/>
    </location>
</feature>
<dbReference type="InterPro" id="IPR046349">
    <property type="entry name" value="C1-like_sf"/>
</dbReference>
<keyword evidence="1" id="KW-0479">Metal-binding</keyword>
<dbReference type="GO" id="GO:0008270">
    <property type="term" value="F:zinc ion binding"/>
    <property type="evidence" value="ECO:0007669"/>
    <property type="project" value="UniProtKB-KW"/>
</dbReference>
<dbReference type="PROSITE" id="PS50081">
    <property type="entry name" value="ZF_DAG_PE_2"/>
    <property type="match status" value="1"/>
</dbReference>
<dbReference type="FunFam" id="3.30.60.20:FF:000006">
    <property type="entry name" value="Protein kinase C"/>
    <property type="match status" value="1"/>
</dbReference>
<gene>
    <name evidence="5" type="ORF">DICVIV_11743</name>
</gene>
<sequence length="142" mass="16189">MTDVTRRHSEADANHGTTTVSSDKQEGGSSVDLTHGDPVIESSIAIRKLSEALVQHIEGKAFVRRGALRQKNIHEIKSHKFIARFFKQPTFCSHCKDFIWGLNKQGFQCQGCVFCYILQHKARTLVNRDDEARGWSLIRFLF</sequence>
<dbReference type="PANTHER" id="PTHR22968:SF14">
    <property type="entry name" value="PROTEIN KINASE C"/>
    <property type="match status" value="1"/>
</dbReference>
<dbReference type="AlphaFoldDB" id="A0A0D8XCD1"/>
<dbReference type="InterPro" id="IPR002219">
    <property type="entry name" value="PKC_DAG/PE"/>
</dbReference>
<accession>A0A0D8XCD1</accession>
<dbReference type="Proteomes" id="UP000053766">
    <property type="component" value="Unassembled WGS sequence"/>
</dbReference>
<evidence type="ECO:0000256" key="2">
    <source>
        <dbReference type="ARBA" id="ARBA00022833"/>
    </source>
</evidence>
<evidence type="ECO:0000313" key="5">
    <source>
        <dbReference type="EMBL" id="KJH42265.1"/>
    </source>
</evidence>
<dbReference type="Pfam" id="PF00130">
    <property type="entry name" value="C1_1"/>
    <property type="match status" value="1"/>
</dbReference>
<feature type="region of interest" description="Disordered" evidence="3">
    <location>
        <begin position="1"/>
        <end position="35"/>
    </location>
</feature>
<protein>
    <submittedName>
        <fullName evidence="5">Phorbol esters/diacylglycerol binding domain protein</fullName>
    </submittedName>
</protein>
<keyword evidence="2" id="KW-0862">Zinc</keyword>
<dbReference type="SUPFAM" id="SSF57889">
    <property type="entry name" value="Cysteine-rich domain"/>
    <property type="match status" value="1"/>
</dbReference>
<keyword evidence="6" id="KW-1185">Reference proteome</keyword>
<evidence type="ECO:0000256" key="3">
    <source>
        <dbReference type="SAM" id="MobiDB-lite"/>
    </source>
</evidence>
<dbReference type="InterPro" id="IPR020454">
    <property type="entry name" value="DAG/PE-bd"/>
</dbReference>
<dbReference type="GO" id="GO:0016020">
    <property type="term" value="C:membrane"/>
    <property type="evidence" value="ECO:0007669"/>
    <property type="project" value="UniProtKB-SubCell"/>
</dbReference>
<dbReference type="GO" id="GO:0005829">
    <property type="term" value="C:cytosol"/>
    <property type="evidence" value="ECO:0007669"/>
    <property type="project" value="TreeGrafter"/>
</dbReference>
<dbReference type="STRING" id="29172.A0A0D8XCD1"/>
<dbReference type="PRINTS" id="PR00008">
    <property type="entry name" value="DAGPEDOMAIN"/>
</dbReference>
<name>A0A0D8XCD1_DICVI</name>
<dbReference type="PANTHER" id="PTHR22968">
    <property type="entry name" value="PROTEIN KINASE C, MU"/>
    <property type="match status" value="1"/>
</dbReference>
<feature type="domain" description="Phorbol-ester/DAG-type" evidence="4">
    <location>
        <begin position="78"/>
        <end position="112"/>
    </location>
</feature>
<dbReference type="GO" id="GO:0035556">
    <property type="term" value="P:intracellular signal transduction"/>
    <property type="evidence" value="ECO:0007669"/>
    <property type="project" value="TreeGrafter"/>
</dbReference>
<reference evidence="6" key="2">
    <citation type="journal article" date="2016" name="Sci. Rep.">
        <title>Dictyocaulus viviparus genome, variome and transcriptome elucidate lungworm biology and support future intervention.</title>
        <authorList>
            <person name="McNulty S.N."/>
            <person name="Strube C."/>
            <person name="Rosa B.A."/>
            <person name="Martin J.C."/>
            <person name="Tyagi R."/>
            <person name="Choi Y.J."/>
            <person name="Wang Q."/>
            <person name="Hallsworth Pepin K."/>
            <person name="Zhang X."/>
            <person name="Ozersky P."/>
            <person name="Wilson R.K."/>
            <person name="Sternberg P.W."/>
            <person name="Gasser R.B."/>
            <person name="Mitreva M."/>
        </authorList>
    </citation>
    <scope>NUCLEOTIDE SEQUENCE [LARGE SCALE GENOMIC DNA]</scope>
    <source>
        <strain evidence="6">HannoverDv2000</strain>
    </source>
</reference>
<dbReference type="GO" id="GO:0007200">
    <property type="term" value="P:phospholipase C-activating G protein-coupled receptor signaling pathway"/>
    <property type="evidence" value="ECO:0007669"/>
    <property type="project" value="TreeGrafter"/>
</dbReference>
<reference evidence="5 6" key="1">
    <citation type="submission" date="2013-11" db="EMBL/GenBank/DDBJ databases">
        <title>Draft genome of the bovine lungworm Dictyocaulus viviparus.</title>
        <authorList>
            <person name="Mitreva M."/>
        </authorList>
    </citation>
    <scope>NUCLEOTIDE SEQUENCE [LARGE SCALE GENOMIC DNA]</scope>
    <source>
        <strain evidence="5 6">HannoverDv2000</strain>
    </source>
</reference>
<dbReference type="OrthoDB" id="63267at2759"/>